<comment type="caution">
    <text evidence="9">The sequence shown here is derived from an EMBL/GenBank/DDBJ whole genome shotgun (WGS) entry which is preliminary data.</text>
</comment>
<organism evidence="9 10">
    <name type="scientific">Metabacillus malikii</name>
    <dbReference type="NCBI Taxonomy" id="1504265"/>
    <lineage>
        <taxon>Bacteria</taxon>
        <taxon>Bacillati</taxon>
        <taxon>Bacillota</taxon>
        <taxon>Bacilli</taxon>
        <taxon>Bacillales</taxon>
        <taxon>Bacillaceae</taxon>
        <taxon>Metabacillus</taxon>
    </lineage>
</organism>
<evidence type="ECO:0000256" key="6">
    <source>
        <dbReference type="ARBA" id="ARBA00023210"/>
    </source>
</evidence>
<feature type="topological domain" description="Extracellular" evidence="8">
    <location>
        <begin position="1"/>
        <end position="2"/>
    </location>
</feature>
<keyword evidence="3 8" id="KW-1133">Transmembrane helix</keyword>
<reference evidence="9 10" key="1">
    <citation type="submission" date="2023-07" db="EMBL/GenBank/DDBJ databases">
        <title>Genomic Encyclopedia of Type Strains, Phase IV (KMG-IV): sequencing the most valuable type-strain genomes for metagenomic binning, comparative biology and taxonomic classification.</title>
        <authorList>
            <person name="Goeker M."/>
        </authorList>
    </citation>
    <scope>NUCLEOTIDE SEQUENCE [LARGE SCALE GENOMIC DNA]</scope>
    <source>
        <strain evidence="9 10">DSM 29005</strain>
    </source>
</reference>
<keyword evidence="8" id="KW-1003">Cell membrane</keyword>
<evidence type="ECO:0000313" key="9">
    <source>
        <dbReference type="EMBL" id="MDQ0231058.1"/>
    </source>
</evidence>
<keyword evidence="1 8" id="KW-0132">Cell division</keyword>
<dbReference type="HAMAP" id="MF_00728">
    <property type="entry name" value="EzrA"/>
    <property type="match status" value="1"/>
</dbReference>
<evidence type="ECO:0000256" key="2">
    <source>
        <dbReference type="ARBA" id="ARBA00022692"/>
    </source>
</evidence>
<evidence type="ECO:0000256" key="7">
    <source>
        <dbReference type="ARBA" id="ARBA00023306"/>
    </source>
</evidence>
<keyword evidence="2 8" id="KW-0812">Transmembrane</keyword>
<protein>
    <recommendedName>
        <fullName evidence="8">Septation ring formation regulator EzrA</fullName>
    </recommendedName>
</protein>
<accession>A0ABT9ZFJ6</accession>
<dbReference type="NCBIfam" id="NF003413">
    <property type="entry name" value="PRK04778.1-7"/>
    <property type="match status" value="1"/>
</dbReference>
<evidence type="ECO:0000256" key="8">
    <source>
        <dbReference type="HAMAP-Rule" id="MF_00728"/>
    </source>
</evidence>
<keyword evidence="4 8" id="KW-0175">Coiled coil</keyword>
<evidence type="ECO:0000313" key="10">
    <source>
        <dbReference type="Proteomes" id="UP001234495"/>
    </source>
</evidence>
<comment type="similarity">
    <text evidence="8">Belongs to the EzrA family.</text>
</comment>
<evidence type="ECO:0000256" key="3">
    <source>
        <dbReference type="ARBA" id="ARBA00022989"/>
    </source>
</evidence>
<dbReference type="EMBL" id="JAUSUD010000009">
    <property type="protein sequence ID" value="MDQ0231058.1"/>
    <property type="molecule type" value="Genomic_DNA"/>
</dbReference>
<comment type="subcellular location">
    <subcellularLocation>
        <location evidence="8">Cell membrane</location>
        <topology evidence="8">Single-pass membrane protein</topology>
    </subcellularLocation>
    <text evidence="8">Colocalized with FtsZ to the nascent septal site.</text>
</comment>
<sequence>MEVIIGLILLICVVFGIGYILRRNIYKDVDRLEAWKIEIMNRSIVEELSKVKELKMLGQAEELFEQWRNEWDEIITDQLPQVEDLLYEAEDYSDKYRFKKSKEVLGHIENILITVDENIDKIIEEINELVTSEEKNKVESEEIKEQYRKVKKSLLAHSHQYGKAYNQLDASLSEIADSLKQFETETIEGNYLAAREILVQLKLDLDTLQVKIEEIPKLLTECNITLPNTLTELADGYKEMAQSGYFLEHIQVNQELNRLRKQLDAMRKQIENTEIEEVEENLQSIQLAIEGIYDLLENEVEASQFVKQAAVSIESKLNKLAEEKAKTVEETELVKQSYRLSETELDKQKTIEKQITQIEKKFAHLKQNVNSEHVAHSIVKEELEELEKQITKLFEDHNEYREMLSTLRKDEIQARERLNQLKRLLLDTTRAVHQSNVPGLPEEVVSHIDKAKRDVQKATAKLEEIPLNMNVVNQLLNDAIETVETLKQASDELINQVLLVEQVIQYGNRYRSRHSQLASAFTEAEHLFRESNYREALDMASAALEQVEPGAFEKIKSISQNK</sequence>
<keyword evidence="6 8" id="KW-0717">Septation</keyword>
<dbReference type="RefSeq" id="WP_307341389.1">
    <property type="nucleotide sequence ID" value="NZ_JAUSUD010000009.1"/>
</dbReference>
<gene>
    <name evidence="8" type="primary">ezrA</name>
    <name evidence="9" type="ORF">J2S19_002319</name>
</gene>
<feature type="coiled-coil region" evidence="8">
    <location>
        <begin position="249"/>
        <end position="424"/>
    </location>
</feature>
<proteinExistence type="inferred from homology"/>
<feature type="topological domain" description="Cytoplasmic" evidence="8">
    <location>
        <begin position="22"/>
        <end position="562"/>
    </location>
</feature>
<keyword evidence="7 8" id="KW-0131">Cell cycle</keyword>
<keyword evidence="5 8" id="KW-0472">Membrane</keyword>
<dbReference type="Pfam" id="PF06160">
    <property type="entry name" value="EzrA"/>
    <property type="match status" value="1"/>
</dbReference>
<evidence type="ECO:0000256" key="1">
    <source>
        <dbReference type="ARBA" id="ARBA00022618"/>
    </source>
</evidence>
<name>A0ABT9ZFJ6_9BACI</name>
<comment type="function">
    <text evidence="8">Negative regulator of FtsZ ring formation; modulates the frequency and position of FtsZ ring formation. Inhibits FtsZ ring formation at polar sites. Interacts either with FtsZ or with one of its binding partners to promote depolymerization.</text>
</comment>
<dbReference type="Proteomes" id="UP001234495">
    <property type="component" value="Unassembled WGS sequence"/>
</dbReference>
<evidence type="ECO:0000256" key="5">
    <source>
        <dbReference type="ARBA" id="ARBA00023136"/>
    </source>
</evidence>
<evidence type="ECO:0000256" key="4">
    <source>
        <dbReference type="ARBA" id="ARBA00023054"/>
    </source>
</evidence>
<keyword evidence="10" id="KW-1185">Reference proteome</keyword>
<dbReference type="InterPro" id="IPR010379">
    <property type="entry name" value="EzrA"/>
</dbReference>